<gene>
    <name evidence="2" type="ORF">D3879_02390</name>
</gene>
<evidence type="ECO:0000256" key="1">
    <source>
        <dbReference type="ARBA" id="ARBA00023172"/>
    </source>
</evidence>
<reference evidence="2 3" key="1">
    <citation type="submission" date="2018-09" db="EMBL/GenBank/DDBJ databases">
        <authorList>
            <person name="Zhu H."/>
        </authorList>
    </citation>
    <scope>NUCLEOTIDE SEQUENCE [LARGE SCALE GENOMIC DNA]</scope>
    <source>
        <strain evidence="2 3">K1S02-6</strain>
    </source>
</reference>
<protein>
    <submittedName>
        <fullName evidence="2">Site-specific integrase</fullName>
    </submittedName>
</protein>
<evidence type="ECO:0000313" key="2">
    <source>
        <dbReference type="EMBL" id="RJG12190.1"/>
    </source>
</evidence>
<dbReference type="NCBIfam" id="NF041502">
    <property type="entry name" value="integrase_1"/>
    <property type="match status" value="1"/>
</dbReference>
<sequence length="512" mass="57743">MQNHNLDRDCFLPLPQWANTASGVRFTPDLDCWSYRDGVVAVSVNFYLLDDVSLRMRNSLKHLLVWYAENQSPVSLMNVYSHIKYFLNFLRSVGGQQVDGIAAIDFLNYYSSLVNSNFWYASHLAGYLKRWHRMRLYGIADDLPLLLRQIRLKGILKGKAVLTMCPYEGPFTDLELQSIQQQINRSYSQGLFADDDYMLAWLFILLGQRDVQYALLKVCDVLEVERSDGAFEYAIRVPRAKQATQLARSEFKERVLAPQFGKPLKQYADSVRLSFDGLMRDPAQAPLFPRRRLQGDYSTGFEYHRTAKELGASLSFALHSLAVISERTGGLMNITPSRFRRTIGTRAAQEGHSELVIAELLDHSDTQNVQVYVAATPAILERIDRAVAMQMAPLAQAFAGVIISSESEAVRGADPSSRIMDPRIDNSMKPMGNCGQYGFCGLLAPIACYSCIHFQPWLDGPHEAVLEHLLSERERLSANGDPRIAATNDRTILAVAEVIRLCEIQQKEQACD</sequence>
<dbReference type="GO" id="GO:0003677">
    <property type="term" value="F:DNA binding"/>
    <property type="evidence" value="ECO:0007669"/>
    <property type="project" value="InterPro"/>
</dbReference>
<dbReference type="AlphaFoldDB" id="A0A418XIA8"/>
<organism evidence="2 3">
    <name type="scientific">Pseudomonas cavernicola</name>
    <dbReference type="NCBI Taxonomy" id="2320866"/>
    <lineage>
        <taxon>Bacteria</taxon>
        <taxon>Pseudomonadati</taxon>
        <taxon>Pseudomonadota</taxon>
        <taxon>Gammaproteobacteria</taxon>
        <taxon>Pseudomonadales</taxon>
        <taxon>Pseudomonadaceae</taxon>
        <taxon>Pseudomonas</taxon>
    </lineage>
</organism>
<keyword evidence="3" id="KW-1185">Reference proteome</keyword>
<dbReference type="EMBL" id="QYUR01000002">
    <property type="protein sequence ID" value="RJG12190.1"/>
    <property type="molecule type" value="Genomic_DNA"/>
</dbReference>
<dbReference type="SUPFAM" id="SSF56349">
    <property type="entry name" value="DNA breaking-rejoining enzymes"/>
    <property type="match status" value="1"/>
</dbReference>
<dbReference type="InterPro" id="IPR011010">
    <property type="entry name" value="DNA_brk_join_enz"/>
</dbReference>
<evidence type="ECO:0000313" key="3">
    <source>
        <dbReference type="Proteomes" id="UP000284021"/>
    </source>
</evidence>
<dbReference type="InterPro" id="IPR048120">
    <property type="entry name" value="Integrase-like"/>
</dbReference>
<dbReference type="InterPro" id="IPR013762">
    <property type="entry name" value="Integrase-like_cat_sf"/>
</dbReference>
<comment type="caution">
    <text evidence="2">The sequence shown here is derived from an EMBL/GenBank/DDBJ whole genome shotgun (WGS) entry which is preliminary data.</text>
</comment>
<dbReference type="Gene3D" id="1.10.443.10">
    <property type="entry name" value="Intergrase catalytic core"/>
    <property type="match status" value="1"/>
</dbReference>
<dbReference type="RefSeq" id="WP_119952531.1">
    <property type="nucleotide sequence ID" value="NZ_QYUR01000002.1"/>
</dbReference>
<dbReference type="GO" id="GO:0015074">
    <property type="term" value="P:DNA integration"/>
    <property type="evidence" value="ECO:0007669"/>
    <property type="project" value="InterPro"/>
</dbReference>
<keyword evidence="1" id="KW-0233">DNA recombination</keyword>
<proteinExistence type="predicted"/>
<dbReference type="OrthoDB" id="8368662at2"/>
<accession>A0A418XIA8</accession>
<dbReference type="GO" id="GO:0006310">
    <property type="term" value="P:DNA recombination"/>
    <property type="evidence" value="ECO:0007669"/>
    <property type="project" value="UniProtKB-KW"/>
</dbReference>
<name>A0A418XIA8_9PSED</name>
<dbReference type="Proteomes" id="UP000284021">
    <property type="component" value="Unassembled WGS sequence"/>
</dbReference>